<evidence type="ECO:0000313" key="2">
    <source>
        <dbReference type="EMBL" id="SHF24267.1"/>
    </source>
</evidence>
<keyword evidence="3" id="KW-1185">Reference proteome</keyword>
<gene>
    <name evidence="2" type="ORF">SAMN05444349_11424</name>
</gene>
<proteinExistence type="predicted"/>
<organism evidence="2 3">
    <name type="scientific">Bacteroides faecichinchillae</name>
    <dbReference type="NCBI Taxonomy" id="871325"/>
    <lineage>
        <taxon>Bacteria</taxon>
        <taxon>Pseudomonadati</taxon>
        <taxon>Bacteroidota</taxon>
        <taxon>Bacteroidia</taxon>
        <taxon>Bacteroidales</taxon>
        <taxon>Bacteroidaceae</taxon>
        <taxon>Bacteroides</taxon>
    </lineage>
</organism>
<dbReference type="AlphaFoldDB" id="A0A1M5A2E1"/>
<evidence type="ECO:0000313" key="3">
    <source>
        <dbReference type="Proteomes" id="UP000184436"/>
    </source>
</evidence>
<feature type="region of interest" description="Disordered" evidence="1">
    <location>
        <begin position="97"/>
        <end position="134"/>
    </location>
</feature>
<dbReference type="Proteomes" id="UP000184436">
    <property type="component" value="Unassembled WGS sequence"/>
</dbReference>
<sequence length="134" mass="14494">MLTVIIYYTGVGITTDKIEEYISYNYSGSTAHKLVEYDTSMAGQGQVGNLTHTVVFQGERFNSNGEKVTRFFDPQTGETLEIPSKSVINTFNIGTKISSSENSDWEYGSSSVYGSSGNGSSSYGSSAYGSSYYG</sequence>
<dbReference type="EMBL" id="FQVD01000014">
    <property type="protein sequence ID" value="SHF24267.1"/>
    <property type="molecule type" value="Genomic_DNA"/>
</dbReference>
<evidence type="ECO:0000256" key="1">
    <source>
        <dbReference type="SAM" id="MobiDB-lite"/>
    </source>
</evidence>
<reference evidence="2 3" key="1">
    <citation type="submission" date="2016-11" db="EMBL/GenBank/DDBJ databases">
        <authorList>
            <person name="Jaros S."/>
            <person name="Januszkiewicz K."/>
            <person name="Wedrychowicz H."/>
        </authorList>
    </citation>
    <scope>NUCLEOTIDE SEQUENCE [LARGE SCALE GENOMIC DNA]</scope>
    <source>
        <strain evidence="2 3">DSM 26883</strain>
    </source>
</reference>
<feature type="compositionally biased region" description="Low complexity" evidence="1">
    <location>
        <begin position="107"/>
        <end position="134"/>
    </location>
</feature>
<protein>
    <submittedName>
        <fullName evidence="2">Uncharacterized protein</fullName>
    </submittedName>
</protein>
<name>A0A1M5A2E1_9BACE</name>
<accession>A0A1M5A2E1</accession>